<dbReference type="OrthoDB" id="2679623at2"/>
<protein>
    <recommendedName>
        <fullName evidence="1">HTH cro/C1-type domain-containing protein</fullName>
    </recommendedName>
</protein>
<dbReference type="PROSITE" id="PS50943">
    <property type="entry name" value="HTH_CROC1"/>
    <property type="match status" value="1"/>
</dbReference>
<proteinExistence type="predicted"/>
<sequence>MISRDGLRSDPDLPPLAQRLETIISAYYRNKRRPSFKEMAKEIEDVTGRSFSSTYLWELTTGRKQNVTAEHLHTLAEFFGVTRDYFTDPEVSERVRRKMEFAVALGDSKVRTLAARADGLSDAHLEAVLAVVNAMSGNPVDGYGFTGSGEIQRTAGEPGPLSTP</sequence>
<dbReference type="GO" id="GO:0003677">
    <property type="term" value="F:DNA binding"/>
    <property type="evidence" value="ECO:0007669"/>
    <property type="project" value="InterPro"/>
</dbReference>
<name>A0A1W7D122_9ACTN</name>
<evidence type="ECO:0000313" key="3">
    <source>
        <dbReference type="Proteomes" id="UP000194218"/>
    </source>
</evidence>
<gene>
    <name evidence="2" type="ORF">CAG99_19465</name>
</gene>
<evidence type="ECO:0000259" key="1">
    <source>
        <dbReference type="PROSITE" id="PS50943"/>
    </source>
</evidence>
<dbReference type="InterPro" id="IPR010982">
    <property type="entry name" value="Lambda_DNA-bd_dom_sf"/>
</dbReference>
<keyword evidence="3" id="KW-1185">Reference proteome</keyword>
<reference evidence="2 3" key="1">
    <citation type="submission" date="2017-05" db="EMBL/GenBank/DDBJ databases">
        <title>Complete genome sequence of Streptomyces sp. SCSIO 03032 revealed the diverse biosynthetic pathways for its bioactive secondary metabolites.</title>
        <authorList>
            <person name="Ma L."/>
            <person name="Zhu Y."/>
            <person name="Zhang W."/>
            <person name="Zhang G."/>
            <person name="Tian X."/>
            <person name="Zhang S."/>
            <person name="Zhang C."/>
        </authorList>
    </citation>
    <scope>NUCLEOTIDE SEQUENCE [LARGE SCALE GENOMIC DNA]</scope>
    <source>
        <strain evidence="2 3">SCSIO 03032</strain>
    </source>
</reference>
<feature type="domain" description="HTH cro/C1-type" evidence="1">
    <location>
        <begin position="54"/>
        <end position="86"/>
    </location>
</feature>
<evidence type="ECO:0000313" key="2">
    <source>
        <dbReference type="EMBL" id="ARQ70726.1"/>
    </source>
</evidence>
<accession>A0A1W7D122</accession>
<dbReference type="Proteomes" id="UP000194218">
    <property type="component" value="Chromosome"/>
</dbReference>
<dbReference type="Gene3D" id="1.10.260.40">
    <property type="entry name" value="lambda repressor-like DNA-binding domains"/>
    <property type="match status" value="1"/>
</dbReference>
<organism evidence="2 3">
    <name type="scientific">Streptomyces marincola</name>
    <dbReference type="NCBI Taxonomy" id="2878388"/>
    <lineage>
        <taxon>Bacteria</taxon>
        <taxon>Bacillati</taxon>
        <taxon>Actinomycetota</taxon>
        <taxon>Actinomycetes</taxon>
        <taxon>Kitasatosporales</taxon>
        <taxon>Streptomycetaceae</taxon>
        <taxon>Streptomyces</taxon>
    </lineage>
</organism>
<dbReference type="InterPro" id="IPR001387">
    <property type="entry name" value="Cro/C1-type_HTH"/>
</dbReference>
<dbReference type="AlphaFoldDB" id="A0A1W7D122"/>
<dbReference type="EMBL" id="CP021121">
    <property type="protein sequence ID" value="ARQ70726.1"/>
    <property type="molecule type" value="Genomic_DNA"/>
</dbReference>
<dbReference type="KEGG" id="smao:CAG99_19465"/>
<dbReference type="RefSeq" id="WP_086160569.1">
    <property type="nucleotide sequence ID" value="NZ_CP021121.1"/>
</dbReference>